<evidence type="ECO:0008006" key="4">
    <source>
        <dbReference type="Google" id="ProtNLM"/>
    </source>
</evidence>
<dbReference type="Proteomes" id="UP000005824">
    <property type="component" value="Unassembled WGS sequence"/>
</dbReference>
<dbReference type="PANTHER" id="PTHR33321:SF12">
    <property type="entry name" value="PLANT BASIC SECRETORY PROTEIN (BSP) FAMILY PROTEIN"/>
    <property type="match status" value="1"/>
</dbReference>
<name>B4D5A3_9BACT</name>
<keyword evidence="1" id="KW-0732">Signal</keyword>
<dbReference type="PANTHER" id="PTHR33321">
    <property type="match status" value="1"/>
</dbReference>
<organism evidence="2 3">
    <name type="scientific">Chthoniobacter flavus Ellin428</name>
    <dbReference type="NCBI Taxonomy" id="497964"/>
    <lineage>
        <taxon>Bacteria</taxon>
        <taxon>Pseudomonadati</taxon>
        <taxon>Verrucomicrobiota</taxon>
        <taxon>Spartobacteria</taxon>
        <taxon>Chthoniobacterales</taxon>
        <taxon>Chthoniobacteraceae</taxon>
        <taxon>Chthoniobacter</taxon>
    </lineage>
</organism>
<accession>B4D5A3</accession>
<comment type="caution">
    <text evidence="2">The sequence shown here is derived from an EMBL/GenBank/DDBJ whole genome shotgun (WGS) entry which is preliminary data.</text>
</comment>
<dbReference type="EMBL" id="ABVL01000013">
    <property type="protein sequence ID" value="EDY18308.1"/>
    <property type="molecule type" value="Genomic_DNA"/>
</dbReference>
<feature type="signal peptide" evidence="1">
    <location>
        <begin position="1"/>
        <end position="23"/>
    </location>
</feature>
<reference evidence="2 3" key="1">
    <citation type="journal article" date="2011" name="J. Bacteriol.">
        <title>Genome sequence of Chthoniobacter flavus Ellin428, an aerobic heterotrophic soil bacterium.</title>
        <authorList>
            <person name="Kant R."/>
            <person name="van Passel M.W."/>
            <person name="Palva A."/>
            <person name="Lucas S."/>
            <person name="Lapidus A."/>
            <person name="Glavina Del Rio T."/>
            <person name="Dalin E."/>
            <person name="Tice H."/>
            <person name="Bruce D."/>
            <person name="Goodwin L."/>
            <person name="Pitluck S."/>
            <person name="Larimer F.W."/>
            <person name="Land M.L."/>
            <person name="Hauser L."/>
            <person name="Sangwan P."/>
            <person name="de Vos W.M."/>
            <person name="Janssen P.H."/>
            <person name="Smidt H."/>
        </authorList>
    </citation>
    <scope>NUCLEOTIDE SEQUENCE [LARGE SCALE GENOMIC DNA]</scope>
    <source>
        <strain evidence="2 3">Ellin428</strain>
    </source>
</reference>
<evidence type="ECO:0000313" key="3">
    <source>
        <dbReference type="Proteomes" id="UP000005824"/>
    </source>
</evidence>
<dbReference type="InParanoid" id="B4D5A3"/>
<evidence type="ECO:0000256" key="1">
    <source>
        <dbReference type="SAM" id="SignalP"/>
    </source>
</evidence>
<evidence type="ECO:0000313" key="2">
    <source>
        <dbReference type="EMBL" id="EDY18308.1"/>
    </source>
</evidence>
<feature type="chain" id="PRO_5002803176" description="Basic Secretory Protein" evidence="1">
    <location>
        <begin position="24"/>
        <end position="219"/>
    </location>
</feature>
<keyword evidence="3" id="KW-1185">Reference proteome</keyword>
<protein>
    <recommendedName>
        <fullName evidence="4">Basic Secretory Protein</fullName>
    </recommendedName>
</protein>
<dbReference type="STRING" id="497964.CfE428DRAFT_4092"/>
<proteinExistence type="predicted"/>
<gene>
    <name evidence="2" type="ORF">CfE428DRAFT_4092</name>
</gene>
<dbReference type="AlphaFoldDB" id="B4D5A3"/>
<dbReference type="InterPro" id="IPR007541">
    <property type="entry name" value="Uncharacterised_BSP"/>
</dbReference>
<sequence precursor="true">MTSTSLFPRFLAFTLCSASFALADPAFKVTVDTSKAPECAEFAEKSKALVEEWYPKINEILFDKDHPLPASEISLIFQPMRGVANTQKNVLRISAEWVTKKAPNDYGMVAHELTHVVQDYRGQGAGWLTEGIADYIRDRYFEPGVRHHHIDPDKSSYRDAYGTAATFLIWLEEHKDKDIVRKLNIASHDGKYSPELFKEYCGADLDSLWKEFAETYRKQ</sequence>
<dbReference type="RefSeq" id="WP_006981416.1">
    <property type="nucleotide sequence ID" value="NZ_ABVL01000013.1"/>
</dbReference>
<dbReference type="Pfam" id="PF04450">
    <property type="entry name" value="BSP"/>
    <property type="match status" value="1"/>
</dbReference>
<dbReference type="eggNOG" id="ENOG5031Q3F">
    <property type="taxonomic scope" value="Bacteria"/>
</dbReference>